<dbReference type="EMBL" id="CAJVQB010124790">
    <property type="protein sequence ID" value="CAG8853482.1"/>
    <property type="molecule type" value="Genomic_DNA"/>
</dbReference>
<proteinExistence type="predicted"/>
<evidence type="ECO:0000313" key="2">
    <source>
        <dbReference type="Proteomes" id="UP000789901"/>
    </source>
</evidence>
<accession>A0ABN7XEY0</accession>
<dbReference type="Proteomes" id="UP000789901">
    <property type="component" value="Unassembled WGS sequence"/>
</dbReference>
<feature type="non-terminal residue" evidence="1">
    <location>
        <position position="1"/>
    </location>
</feature>
<gene>
    <name evidence="1" type="ORF">GMARGA_LOCUS42303</name>
</gene>
<sequence length="54" mass="6281">PVQPYEEDRTQELSESLSLNEIQLSTLNILVTEQNEISKTINDNIVDDPEEYWS</sequence>
<organism evidence="1 2">
    <name type="scientific">Gigaspora margarita</name>
    <dbReference type="NCBI Taxonomy" id="4874"/>
    <lineage>
        <taxon>Eukaryota</taxon>
        <taxon>Fungi</taxon>
        <taxon>Fungi incertae sedis</taxon>
        <taxon>Mucoromycota</taxon>
        <taxon>Glomeromycotina</taxon>
        <taxon>Glomeromycetes</taxon>
        <taxon>Diversisporales</taxon>
        <taxon>Gigasporaceae</taxon>
        <taxon>Gigaspora</taxon>
    </lineage>
</organism>
<name>A0ABN7XEY0_GIGMA</name>
<reference evidence="1 2" key="1">
    <citation type="submission" date="2021-06" db="EMBL/GenBank/DDBJ databases">
        <authorList>
            <person name="Kallberg Y."/>
            <person name="Tangrot J."/>
            <person name="Rosling A."/>
        </authorList>
    </citation>
    <scope>NUCLEOTIDE SEQUENCE [LARGE SCALE GENOMIC DNA]</scope>
    <source>
        <strain evidence="1 2">120-4 pot B 10/14</strain>
    </source>
</reference>
<comment type="caution">
    <text evidence="1">The sequence shown here is derived from an EMBL/GenBank/DDBJ whole genome shotgun (WGS) entry which is preliminary data.</text>
</comment>
<keyword evidence="2" id="KW-1185">Reference proteome</keyword>
<evidence type="ECO:0000313" key="1">
    <source>
        <dbReference type="EMBL" id="CAG8853482.1"/>
    </source>
</evidence>
<protein>
    <submittedName>
        <fullName evidence="1">4136_t:CDS:1</fullName>
    </submittedName>
</protein>